<protein>
    <submittedName>
        <fullName evidence="3">T9SS type A sorting domain-containing protein</fullName>
    </submittedName>
</protein>
<dbReference type="InterPro" id="IPR026444">
    <property type="entry name" value="Secre_tail"/>
</dbReference>
<dbReference type="OrthoDB" id="1413366at2"/>
<gene>
    <name evidence="3" type="ORF">FO442_06300</name>
</gene>
<comment type="caution">
    <text evidence="3">The sequence shown here is derived from an EMBL/GenBank/DDBJ whole genome shotgun (WGS) entry which is preliminary data.</text>
</comment>
<sequence>MKVLPLLLALIFLNGSWAQIAYRPIPETDATWIQAEFLYGGFHEHETVTSAVYTLGDTLINGQAYIRFGSHGTRDWIDGYGSQNQTSGGGPIPYETGCFRQDTIQKKVYLWNNTSQSDELLYDFGSLVIGQPYPETTTNLNYPNLMVLAQDSVQLIDGNYYKRWGLGTDSSDSAYVSVIEGVGGTSGFNTPIHPVFEQESHLLCHKVGTQHIYEDWQTSIIPPEYSEDCSKTLSLEPQTALSLVVFPNPGSTFVSVQSTEAIEYLEIYNLNGQSLFSLENLNNSNTLNLDLNNLEQGIYLLKVVMSNGDTITQSIQLMQ</sequence>
<reference evidence="3 4" key="1">
    <citation type="submission" date="2019-07" db="EMBL/GenBank/DDBJ databases">
        <authorList>
            <person name="Huq M.A."/>
        </authorList>
    </citation>
    <scope>NUCLEOTIDE SEQUENCE [LARGE SCALE GENOMIC DNA]</scope>
    <source>
        <strain evidence="3 4">MAH-3</strain>
    </source>
</reference>
<dbReference type="RefSeq" id="WP_144332305.1">
    <property type="nucleotide sequence ID" value="NZ_VLPL01000002.1"/>
</dbReference>
<dbReference type="Pfam" id="PF18962">
    <property type="entry name" value="Por_Secre_tail"/>
    <property type="match status" value="1"/>
</dbReference>
<evidence type="ECO:0000259" key="2">
    <source>
        <dbReference type="Pfam" id="PF18962"/>
    </source>
</evidence>
<evidence type="ECO:0000256" key="1">
    <source>
        <dbReference type="ARBA" id="ARBA00022729"/>
    </source>
</evidence>
<evidence type="ECO:0000313" key="3">
    <source>
        <dbReference type="EMBL" id="TSJ46768.1"/>
    </source>
</evidence>
<dbReference type="EMBL" id="VLPL01000002">
    <property type="protein sequence ID" value="TSJ46768.1"/>
    <property type="molecule type" value="Genomic_DNA"/>
</dbReference>
<keyword evidence="1" id="KW-0732">Signal</keyword>
<proteinExistence type="predicted"/>
<feature type="domain" description="Secretion system C-terminal sorting" evidence="2">
    <location>
        <begin position="245"/>
        <end position="312"/>
    </location>
</feature>
<organism evidence="3 4">
    <name type="scientific">Fluviicola chungangensis</name>
    <dbReference type="NCBI Taxonomy" id="2597671"/>
    <lineage>
        <taxon>Bacteria</taxon>
        <taxon>Pseudomonadati</taxon>
        <taxon>Bacteroidota</taxon>
        <taxon>Flavobacteriia</taxon>
        <taxon>Flavobacteriales</taxon>
        <taxon>Crocinitomicaceae</taxon>
        <taxon>Fluviicola</taxon>
    </lineage>
</organism>
<dbReference type="Proteomes" id="UP000316008">
    <property type="component" value="Unassembled WGS sequence"/>
</dbReference>
<dbReference type="AlphaFoldDB" id="A0A556N3Y7"/>
<dbReference type="NCBIfam" id="TIGR04183">
    <property type="entry name" value="Por_Secre_tail"/>
    <property type="match status" value="1"/>
</dbReference>
<accession>A0A556N3Y7</accession>
<name>A0A556N3Y7_9FLAO</name>
<keyword evidence="4" id="KW-1185">Reference proteome</keyword>
<evidence type="ECO:0000313" key="4">
    <source>
        <dbReference type="Proteomes" id="UP000316008"/>
    </source>
</evidence>